<dbReference type="PANTHER" id="PTHR10963">
    <property type="entry name" value="GLYCOSYL HYDROLASE-RELATED"/>
    <property type="match status" value="1"/>
</dbReference>
<dbReference type="Gene3D" id="2.60.120.200">
    <property type="match status" value="1"/>
</dbReference>
<proteinExistence type="predicted"/>
<name>A0A4Y7QHE2_9AGAM</name>
<gene>
    <name evidence="3" type="ORF">BD410DRAFT_826094</name>
</gene>
<dbReference type="Pfam" id="PF26113">
    <property type="entry name" value="GH16_XgeA"/>
    <property type="match status" value="1"/>
</dbReference>
<dbReference type="PANTHER" id="PTHR10963:SF24">
    <property type="entry name" value="GLYCOSIDASE C21B10.07-RELATED"/>
    <property type="match status" value="1"/>
</dbReference>
<feature type="chain" id="PRO_5021233370" evidence="1">
    <location>
        <begin position="21"/>
        <end position="326"/>
    </location>
</feature>
<dbReference type="GO" id="GO:0009251">
    <property type="term" value="P:glucan catabolic process"/>
    <property type="evidence" value="ECO:0007669"/>
    <property type="project" value="TreeGrafter"/>
</dbReference>
<evidence type="ECO:0000256" key="1">
    <source>
        <dbReference type="SAM" id="SignalP"/>
    </source>
</evidence>
<dbReference type="EMBL" id="ML170162">
    <property type="protein sequence ID" value="TDL26249.1"/>
    <property type="molecule type" value="Genomic_DNA"/>
</dbReference>
<dbReference type="GO" id="GO:0004553">
    <property type="term" value="F:hydrolase activity, hydrolyzing O-glycosyl compounds"/>
    <property type="evidence" value="ECO:0007669"/>
    <property type="project" value="InterPro"/>
</dbReference>
<reference evidence="3 4" key="1">
    <citation type="submission" date="2018-06" db="EMBL/GenBank/DDBJ databases">
        <title>A transcriptomic atlas of mushroom development highlights an independent origin of complex multicellularity.</title>
        <authorList>
            <consortium name="DOE Joint Genome Institute"/>
            <person name="Krizsan K."/>
            <person name="Almasi E."/>
            <person name="Merenyi Z."/>
            <person name="Sahu N."/>
            <person name="Viragh M."/>
            <person name="Koszo T."/>
            <person name="Mondo S."/>
            <person name="Kiss B."/>
            <person name="Balint B."/>
            <person name="Kues U."/>
            <person name="Barry K."/>
            <person name="Hegedus J.C."/>
            <person name="Henrissat B."/>
            <person name="Johnson J."/>
            <person name="Lipzen A."/>
            <person name="Ohm R."/>
            <person name="Nagy I."/>
            <person name="Pangilinan J."/>
            <person name="Yan J."/>
            <person name="Xiong Y."/>
            <person name="Grigoriev I.V."/>
            <person name="Hibbett D.S."/>
            <person name="Nagy L.G."/>
        </authorList>
    </citation>
    <scope>NUCLEOTIDE SEQUENCE [LARGE SCALE GENOMIC DNA]</scope>
    <source>
        <strain evidence="3 4">SZMC22713</strain>
    </source>
</reference>
<dbReference type="Proteomes" id="UP000294933">
    <property type="component" value="Unassembled WGS sequence"/>
</dbReference>
<dbReference type="InterPro" id="IPR050546">
    <property type="entry name" value="Glycosyl_Hydrlase_16"/>
</dbReference>
<dbReference type="AlphaFoldDB" id="A0A4Y7QHE2"/>
<protein>
    <submittedName>
        <fullName evidence="3">2 beta-glucans in both donor and acceptor sites of Gh16 Laminarinase 16a</fullName>
    </submittedName>
</protein>
<dbReference type="CDD" id="cd02181">
    <property type="entry name" value="GH16_fungal_Lam16A_glucanase"/>
    <property type="match status" value="1"/>
</dbReference>
<dbReference type="PROSITE" id="PS51762">
    <property type="entry name" value="GH16_2"/>
    <property type="match status" value="1"/>
</dbReference>
<dbReference type="InterPro" id="IPR000757">
    <property type="entry name" value="Beta-glucanase-like"/>
</dbReference>
<dbReference type="InterPro" id="IPR013320">
    <property type="entry name" value="ConA-like_dom_sf"/>
</dbReference>
<feature type="domain" description="GH16" evidence="2">
    <location>
        <begin position="9"/>
        <end position="290"/>
    </location>
</feature>
<organism evidence="3 4">
    <name type="scientific">Rickenella mellea</name>
    <dbReference type="NCBI Taxonomy" id="50990"/>
    <lineage>
        <taxon>Eukaryota</taxon>
        <taxon>Fungi</taxon>
        <taxon>Dikarya</taxon>
        <taxon>Basidiomycota</taxon>
        <taxon>Agaricomycotina</taxon>
        <taxon>Agaricomycetes</taxon>
        <taxon>Hymenochaetales</taxon>
        <taxon>Rickenellaceae</taxon>
        <taxon>Rickenella</taxon>
    </lineage>
</organism>
<dbReference type="VEuPathDB" id="FungiDB:BD410DRAFT_826094"/>
<keyword evidence="1" id="KW-0732">Signal</keyword>
<feature type="signal peptide" evidence="1">
    <location>
        <begin position="1"/>
        <end position="20"/>
    </location>
</feature>
<dbReference type="SUPFAM" id="SSF49899">
    <property type="entry name" value="Concanavalin A-like lectins/glucanases"/>
    <property type="match status" value="1"/>
</dbReference>
<dbReference type="OrthoDB" id="192832at2759"/>
<evidence type="ECO:0000313" key="4">
    <source>
        <dbReference type="Proteomes" id="UP000294933"/>
    </source>
</evidence>
<sequence>MIYCICHLALWSIFVTSVSANKFVLSSSLVGHQFFDAFTWETFDDPTHGAVVYTGLEDAKKLNLTYATHNSFVMRADDKTVLASDAVGRRSIRITSLATYEDSITVIDLKHMPSGCATWPAFWTFSRDSDWPAGGEIDIIEGANTQTENWSTLHTLPGCNMTQKRHQTGTTISTVCDVNVNFNQGCQTQFNTPKSYGMGFNAVGGGWYAMKRTYRDGVWVWFWARDDPTVPEEIRLGKSLLKPNPSAWGTPGARFPPDECNFKKFFDAHQIVFDLTFCGDLAGNLYASSGCGADIQACRDFVLNNPSSFSEAYWDIKSLRVYTPKP</sequence>
<dbReference type="STRING" id="50990.A0A4Y7QHE2"/>
<accession>A0A4Y7QHE2</accession>
<evidence type="ECO:0000259" key="2">
    <source>
        <dbReference type="PROSITE" id="PS51762"/>
    </source>
</evidence>
<keyword evidence="4" id="KW-1185">Reference proteome</keyword>
<evidence type="ECO:0000313" key="3">
    <source>
        <dbReference type="EMBL" id="TDL26249.1"/>
    </source>
</evidence>